<reference evidence="2" key="1">
    <citation type="submission" date="2012-04" db="EMBL/GenBank/DDBJ databases">
        <authorList>
            <person name="Borisov I.G."/>
            <person name="Ivanikova N.V."/>
            <person name="Pinevich A.V."/>
        </authorList>
    </citation>
    <scope>NUCLEOTIDE SEQUENCE</scope>
    <source>
        <strain evidence="2">CALU 1027</strain>
    </source>
</reference>
<keyword evidence="3" id="KW-1185">Reference proteome</keyword>
<feature type="domain" description="Metalloprotease TldD/E C-terminal" evidence="1">
    <location>
        <begin position="234"/>
        <end position="453"/>
    </location>
</feature>
<protein>
    <submittedName>
        <fullName evidence="2">Zn-dependent protease</fullName>
    </submittedName>
</protein>
<dbReference type="Pfam" id="PF19289">
    <property type="entry name" value="PmbA_TldD_3rd"/>
    <property type="match status" value="1"/>
</dbReference>
<gene>
    <name evidence="2" type="ORF">PROH_12745</name>
</gene>
<evidence type="ECO:0000259" key="1">
    <source>
        <dbReference type="Pfam" id="PF19289"/>
    </source>
</evidence>
<proteinExistence type="predicted"/>
<dbReference type="eggNOG" id="COG0312">
    <property type="taxonomic scope" value="Bacteria"/>
</dbReference>
<dbReference type="PANTHER" id="PTHR43666:SF1">
    <property type="entry name" value="CONSERVED PROTEIN"/>
    <property type="match status" value="1"/>
</dbReference>
<dbReference type="SUPFAM" id="SSF111283">
    <property type="entry name" value="Putative modulator of DNA gyrase, PmbA/TldD"/>
    <property type="match status" value="1"/>
</dbReference>
<keyword evidence="2" id="KW-0378">Hydrolase</keyword>
<dbReference type="OrthoDB" id="9763230at2"/>
<dbReference type="RefSeq" id="WP_016925609.1">
    <property type="nucleotide sequence ID" value="NZ_KB235942.1"/>
</dbReference>
<dbReference type="Proteomes" id="UP000034681">
    <property type="component" value="Unassembled WGS sequence"/>
</dbReference>
<comment type="caution">
    <text evidence="2">The sequence shown here is derived from an EMBL/GenBank/DDBJ whole genome shotgun (WGS) entry which is preliminary data.</text>
</comment>
<dbReference type="EMBL" id="AJTX02000005">
    <property type="protein sequence ID" value="KKI99463.1"/>
    <property type="molecule type" value="Genomic_DNA"/>
</dbReference>
<dbReference type="GO" id="GO:0008237">
    <property type="term" value="F:metallopeptidase activity"/>
    <property type="evidence" value="ECO:0007669"/>
    <property type="project" value="InterPro"/>
</dbReference>
<dbReference type="AlphaFoldDB" id="A0A0M2PXS0"/>
<dbReference type="GO" id="GO:0006508">
    <property type="term" value="P:proteolysis"/>
    <property type="evidence" value="ECO:0007669"/>
    <property type="project" value="UniProtKB-KW"/>
</dbReference>
<evidence type="ECO:0000313" key="3">
    <source>
        <dbReference type="Proteomes" id="UP000034681"/>
    </source>
</evidence>
<dbReference type="InterPro" id="IPR036059">
    <property type="entry name" value="TldD/PmbA_sf"/>
</dbReference>
<accession>A0A0M2PXS0</accession>
<sequence>MSSAVLPLPRPFAPALPPWESTFQAIIALVQGEMGEGEAFQLSLWAEDSQFIRFNQGKVRQGGQVLDGALTLTWFQGDRSAHHTFPFTGQPDLDLPHCRAALAILRQTLPQLLPDPYLMWPQGKAHSHTVYSGDLLDPQDAANALLEPVAGLDFVGLYAAGCCIRAQADSAGQYHWFSSDTFSLDYSCWDGAGQAVKGSYAGRQWRAADYWAKIAADRQQLQQLNQPRRTLPRGRYRTYFAPVAVAELLGAVAGSLAEASLQRGDSPLLPLRQGQQTLSPLLSLRENFGLGWVPVFNDRGEVAPQMLPLLDRGHLVNTLVSSRSAKEYGLTSNGASSGEWPRSPEILPGTLADAEILATLDQGLYVSNLHYLNWSDRPAGRLTGMTRYACFWVEQGEIVAPIDNLRFDDSLDRFWGHNLMALTQTQELIPEVGTYGRRALGGYRVPGMVVEDFIYTL</sequence>
<keyword evidence="2" id="KW-0645">Protease</keyword>
<dbReference type="STRING" id="317619.GCA_000332315_04284"/>
<organism evidence="2 3">
    <name type="scientific">Prochlorothrix hollandica PCC 9006 = CALU 1027</name>
    <dbReference type="NCBI Taxonomy" id="317619"/>
    <lineage>
        <taxon>Bacteria</taxon>
        <taxon>Bacillati</taxon>
        <taxon>Cyanobacteriota</taxon>
        <taxon>Cyanophyceae</taxon>
        <taxon>Prochlorotrichales</taxon>
        <taxon>Prochlorotrichaceae</taxon>
        <taxon>Prochlorothrix</taxon>
    </lineage>
</organism>
<evidence type="ECO:0000313" key="2">
    <source>
        <dbReference type="EMBL" id="KKI99463.1"/>
    </source>
</evidence>
<dbReference type="PANTHER" id="PTHR43666">
    <property type="entry name" value="TLDD PROTEIN"/>
    <property type="match status" value="1"/>
</dbReference>
<name>A0A0M2PXS0_PROHO</name>
<dbReference type="InterPro" id="IPR045569">
    <property type="entry name" value="Metalloprtase-TldD/E_C"/>
</dbReference>